<dbReference type="OrthoDB" id="5423360at2759"/>
<reference evidence="4 5" key="1">
    <citation type="submission" date="2019-02" db="EMBL/GenBank/DDBJ databases">
        <title>Genome sequencing of the rare red list fungi Phellinidium pouzarii.</title>
        <authorList>
            <person name="Buettner E."/>
            <person name="Kellner H."/>
        </authorList>
    </citation>
    <scope>NUCLEOTIDE SEQUENCE [LARGE SCALE GENOMIC DNA]</scope>
    <source>
        <strain evidence="4 5">DSM 108285</strain>
    </source>
</reference>
<feature type="non-terminal residue" evidence="4">
    <location>
        <position position="256"/>
    </location>
</feature>
<proteinExistence type="predicted"/>
<accession>A0A4S4KAX8</accession>
<feature type="chain" id="PRO_5020647685" evidence="1">
    <location>
        <begin position="27"/>
        <end position="256"/>
    </location>
</feature>
<evidence type="ECO:0000256" key="1">
    <source>
        <dbReference type="SAM" id="SignalP"/>
    </source>
</evidence>
<organism evidence="4 5">
    <name type="scientific">Phellinidium pouzarii</name>
    <dbReference type="NCBI Taxonomy" id="167371"/>
    <lineage>
        <taxon>Eukaryota</taxon>
        <taxon>Fungi</taxon>
        <taxon>Dikarya</taxon>
        <taxon>Basidiomycota</taxon>
        <taxon>Agaricomycotina</taxon>
        <taxon>Agaricomycetes</taxon>
        <taxon>Hymenochaetales</taxon>
        <taxon>Hymenochaetaceae</taxon>
        <taxon>Phellinidium</taxon>
    </lineage>
</organism>
<dbReference type="SUPFAM" id="SSF75304">
    <property type="entry name" value="Amidase signature (AS) enzymes"/>
    <property type="match status" value="1"/>
</dbReference>
<evidence type="ECO:0000313" key="4">
    <source>
        <dbReference type="EMBL" id="THG95131.1"/>
    </source>
</evidence>
<dbReference type="EMBL" id="SGPK01001012">
    <property type="protein sequence ID" value="THG95131.1"/>
    <property type="molecule type" value="Genomic_DNA"/>
</dbReference>
<dbReference type="Pfam" id="PF26053">
    <property type="entry name" value="DUF8016"/>
    <property type="match status" value="1"/>
</dbReference>
<keyword evidence="1" id="KW-0732">Signal</keyword>
<evidence type="ECO:0000259" key="3">
    <source>
        <dbReference type="Pfam" id="PF26053"/>
    </source>
</evidence>
<name>A0A4S4KAX8_9AGAM</name>
<dbReference type="Proteomes" id="UP000308199">
    <property type="component" value="Unassembled WGS sequence"/>
</dbReference>
<evidence type="ECO:0000313" key="5">
    <source>
        <dbReference type="Proteomes" id="UP000308199"/>
    </source>
</evidence>
<sequence>MAGRLLAAACIAVGALLSHQRTTVQAKVSISRTVDIDGQPYYLPSEVYASFPETISDEVLPLSVITTNVSTITDALVESTIQAWESTDDVFTNSFLQGVLLINAGEGIANLSPSVLPFLQSKGVQKLFVSGVCLTPSSCEVTSSTGLSNIRSFFKSVLHLKDQSFSVVSASLDTDSSPYIGVPSRIYSEAADKNELPLAGVRVSVKDIYFLKGLKTSCGNRAFYSLYPRRNSTGPAVSRLLDLGADIIGMTKTVQF</sequence>
<feature type="domain" description="Amidase" evidence="2">
    <location>
        <begin position="190"/>
        <end position="256"/>
    </location>
</feature>
<feature type="domain" description="Scytalone dehydratase-like protein Arp1 N-terminal" evidence="3">
    <location>
        <begin position="56"/>
        <end position="142"/>
    </location>
</feature>
<comment type="caution">
    <text evidence="4">The sequence shown here is derived from an EMBL/GenBank/DDBJ whole genome shotgun (WGS) entry which is preliminary data.</text>
</comment>
<protein>
    <submittedName>
        <fullName evidence="4">Uncharacterized protein</fullName>
    </submittedName>
</protein>
<dbReference type="InterPro" id="IPR058329">
    <property type="entry name" value="Arp1_N"/>
</dbReference>
<dbReference type="InterPro" id="IPR023631">
    <property type="entry name" value="Amidase_dom"/>
</dbReference>
<dbReference type="InterPro" id="IPR036928">
    <property type="entry name" value="AS_sf"/>
</dbReference>
<dbReference type="Gene3D" id="3.90.1300.10">
    <property type="entry name" value="Amidase signature (AS) domain"/>
    <property type="match status" value="1"/>
</dbReference>
<gene>
    <name evidence="4" type="ORF">EW145_g8017</name>
</gene>
<dbReference type="Pfam" id="PF01425">
    <property type="entry name" value="Amidase"/>
    <property type="match status" value="1"/>
</dbReference>
<feature type="signal peptide" evidence="1">
    <location>
        <begin position="1"/>
        <end position="26"/>
    </location>
</feature>
<dbReference type="AlphaFoldDB" id="A0A4S4KAX8"/>
<evidence type="ECO:0000259" key="2">
    <source>
        <dbReference type="Pfam" id="PF01425"/>
    </source>
</evidence>
<keyword evidence="5" id="KW-1185">Reference proteome</keyword>